<evidence type="ECO:0008006" key="3">
    <source>
        <dbReference type="Google" id="ProtNLM"/>
    </source>
</evidence>
<sequence>MQDSSSAESTRDASLTGDLYIYNPSTHHTAFESNPSHPNVLIFLSGQTEGPLHPPYLFTLSSTLAKHSYSLVQPILSSSYLGFGYSSLDDDVKEIGILVEYLKRERGKSGKIVLMGHSTGAQITLHFLRTSPLSSQVSAGILQAPVSDREYMVWKGPESVNKWLPIAEKFITEGKGDEFLPREAYSTPITSARYASLTSTNLTLTLDDYFSSDLPTDHIKALFSPAQPLLILLSGSDEYVPPHVDPTKLLQKWMSIRAEMRRVTFGVVINGADHTCSGREEGEVICGWVEECLEFVG</sequence>
<dbReference type="PANTHER" id="PTHR31591:SF1">
    <property type="entry name" value="UPF0613 PROTEIN PB24D3.06C"/>
    <property type="match status" value="1"/>
</dbReference>
<gene>
    <name evidence="1" type="ORF">HK097_001654</name>
</gene>
<dbReference type="InterPro" id="IPR013744">
    <property type="entry name" value="SidJ"/>
</dbReference>
<dbReference type="SUPFAM" id="SSF53474">
    <property type="entry name" value="alpha/beta-Hydrolases"/>
    <property type="match status" value="1"/>
</dbReference>
<accession>A0AAD5S6F5</accession>
<name>A0AAD5S6F5_9FUNG</name>
<dbReference type="InterPro" id="IPR029058">
    <property type="entry name" value="AB_hydrolase_fold"/>
</dbReference>
<evidence type="ECO:0000313" key="2">
    <source>
        <dbReference type="Proteomes" id="UP001212841"/>
    </source>
</evidence>
<keyword evidence="2" id="KW-1185">Reference proteome</keyword>
<comment type="caution">
    <text evidence="1">The sequence shown here is derived from an EMBL/GenBank/DDBJ whole genome shotgun (WGS) entry which is preliminary data.</text>
</comment>
<protein>
    <recommendedName>
        <fullName evidence="3">DUF1749-domain-containing protein</fullName>
    </recommendedName>
</protein>
<dbReference type="AlphaFoldDB" id="A0AAD5S6F5"/>
<dbReference type="EMBL" id="JADGJD010001335">
    <property type="protein sequence ID" value="KAJ3043834.1"/>
    <property type="molecule type" value="Genomic_DNA"/>
</dbReference>
<reference evidence="1" key="1">
    <citation type="submission" date="2020-05" db="EMBL/GenBank/DDBJ databases">
        <title>Phylogenomic resolution of chytrid fungi.</title>
        <authorList>
            <person name="Stajich J.E."/>
            <person name="Amses K."/>
            <person name="Simmons R."/>
            <person name="Seto K."/>
            <person name="Myers J."/>
            <person name="Bonds A."/>
            <person name="Quandt C.A."/>
            <person name="Barry K."/>
            <person name="Liu P."/>
            <person name="Grigoriev I."/>
            <person name="Longcore J.E."/>
            <person name="James T.Y."/>
        </authorList>
    </citation>
    <scope>NUCLEOTIDE SEQUENCE</scope>
    <source>
        <strain evidence="1">JEL0318</strain>
    </source>
</reference>
<organism evidence="1 2">
    <name type="scientific">Rhizophlyctis rosea</name>
    <dbReference type="NCBI Taxonomy" id="64517"/>
    <lineage>
        <taxon>Eukaryota</taxon>
        <taxon>Fungi</taxon>
        <taxon>Fungi incertae sedis</taxon>
        <taxon>Chytridiomycota</taxon>
        <taxon>Chytridiomycota incertae sedis</taxon>
        <taxon>Chytridiomycetes</taxon>
        <taxon>Rhizophlyctidales</taxon>
        <taxon>Rhizophlyctidaceae</taxon>
        <taxon>Rhizophlyctis</taxon>
    </lineage>
</organism>
<dbReference type="Gene3D" id="3.40.50.1820">
    <property type="entry name" value="alpha/beta hydrolase"/>
    <property type="match status" value="1"/>
</dbReference>
<proteinExistence type="predicted"/>
<evidence type="ECO:0000313" key="1">
    <source>
        <dbReference type="EMBL" id="KAJ3043834.1"/>
    </source>
</evidence>
<dbReference type="Proteomes" id="UP001212841">
    <property type="component" value="Unassembled WGS sequence"/>
</dbReference>
<dbReference type="Pfam" id="PF08538">
    <property type="entry name" value="DUF1749"/>
    <property type="match status" value="1"/>
</dbReference>
<dbReference type="PANTHER" id="PTHR31591">
    <property type="entry name" value="UPF0613 PROTEIN PB24D3.06C"/>
    <property type="match status" value="1"/>
</dbReference>